<dbReference type="Gene3D" id="1.10.620.20">
    <property type="entry name" value="Ribonucleotide Reductase, subunit A"/>
    <property type="match status" value="1"/>
</dbReference>
<accession>A0A6J6R8P5</accession>
<name>A0A6J6R8P5_9ZZZZ</name>
<organism evidence="1">
    <name type="scientific">freshwater metagenome</name>
    <dbReference type="NCBI Taxonomy" id="449393"/>
    <lineage>
        <taxon>unclassified sequences</taxon>
        <taxon>metagenomes</taxon>
        <taxon>ecological metagenomes</taxon>
    </lineage>
</organism>
<dbReference type="GO" id="GO:0016491">
    <property type="term" value="F:oxidoreductase activity"/>
    <property type="evidence" value="ECO:0007669"/>
    <property type="project" value="InterPro"/>
</dbReference>
<dbReference type="Pfam" id="PF11583">
    <property type="entry name" value="AurF"/>
    <property type="match status" value="1"/>
</dbReference>
<dbReference type="InterPro" id="IPR009078">
    <property type="entry name" value="Ferritin-like_SF"/>
</dbReference>
<sequence>MSTLTPTNTPAHDRLVTAGRLLRTAVKHSYDPEVELDWESEPVPGLWWVPEHRVSLYGTPLWEQMSLEQRIELSRHECASAHAIELWVETVLMQMLIRYVYTQDASEAHAWHVYTEIAEECRHSTMFGMMIRKSGAPFYGPGRRLKRLGKVFGAVASPTLCMASALFFEEYGDALQREVMNDETCQPIVRAASRLHVIEEARHITFARDELARRVPELSPWERRYVAAQTGPFAYSVVSSMIHPRVYAAVGLDIDEALRQVRANPHRAETQRWASATSVELFESLGLVDRFTRQWWRRAQII</sequence>
<reference evidence="1" key="1">
    <citation type="submission" date="2020-05" db="EMBL/GenBank/DDBJ databases">
        <authorList>
            <person name="Chiriac C."/>
            <person name="Salcher M."/>
            <person name="Ghai R."/>
            <person name="Kavagutti S V."/>
        </authorList>
    </citation>
    <scope>NUCLEOTIDE SEQUENCE</scope>
</reference>
<gene>
    <name evidence="1" type="ORF">UFOPK2579_01778</name>
</gene>
<dbReference type="EMBL" id="CAEZXR010000219">
    <property type="protein sequence ID" value="CAB4717525.1"/>
    <property type="molecule type" value="Genomic_DNA"/>
</dbReference>
<evidence type="ECO:0000313" key="1">
    <source>
        <dbReference type="EMBL" id="CAB4717525.1"/>
    </source>
</evidence>
<dbReference type="AlphaFoldDB" id="A0A6J6R8P5"/>
<dbReference type="SUPFAM" id="SSF47240">
    <property type="entry name" value="Ferritin-like"/>
    <property type="match status" value="1"/>
</dbReference>
<proteinExistence type="predicted"/>
<protein>
    <submittedName>
        <fullName evidence="1">Unannotated protein</fullName>
    </submittedName>
</protein>
<dbReference type="InterPro" id="IPR012348">
    <property type="entry name" value="RNR-like"/>
</dbReference>
<dbReference type="InterPro" id="IPR025859">
    <property type="entry name" value="AurF/CmlI"/>
</dbReference>